<dbReference type="EMBL" id="JALLPJ020001414">
    <property type="protein sequence ID" value="KAL3764731.1"/>
    <property type="molecule type" value="Genomic_DNA"/>
</dbReference>
<organism evidence="7 8">
    <name type="scientific">Cyclotella atomus</name>
    <dbReference type="NCBI Taxonomy" id="382360"/>
    <lineage>
        <taxon>Eukaryota</taxon>
        <taxon>Sar</taxon>
        <taxon>Stramenopiles</taxon>
        <taxon>Ochrophyta</taxon>
        <taxon>Bacillariophyta</taxon>
        <taxon>Coscinodiscophyceae</taxon>
        <taxon>Thalassiosirophycidae</taxon>
        <taxon>Stephanodiscales</taxon>
        <taxon>Stephanodiscaceae</taxon>
        <taxon>Cyclotella</taxon>
    </lineage>
</organism>
<evidence type="ECO:0000256" key="2">
    <source>
        <dbReference type="ARBA" id="ARBA00023125"/>
    </source>
</evidence>
<feature type="region of interest" description="Disordered" evidence="5">
    <location>
        <begin position="175"/>
        <end position="195"/>
    </location>
</feature>
<dbReference type="PANTHER" id="PTHR10015:SF206">
    <property type="entry name" value="HSF-TYPE DNA-BINDING DOMAIN-CONTAINING PROTEIN"/>
    <property type="match status" value="1"/>
</dbReference>
<evidence type="ECO:0000259" key="6">
    <source>
        <dbReference type="SMART" id="SM00415"/>
    </source>
</evidence>
<dbReference type="AlphaFoldDB" id="A0ABD3MKX4"/>
<comment type="subcellular location">
    <subcellularLocation>
        <location evidence="1">Nucleus</location>
    </subcellularLocation>
</comment>
<dbReference type="SMART" id="SM00415">
    <property type="entry name" value="HSF"/>
    <property type="match status" value="1"/>
</dbReference>
<dbReference type="InterPro" id="IPR000232">
    <property type="entry name" value="HSF_DNA-bd"/>
</dbReference>
<comment type="similarity">
    <text evidence="4">Belongs to the HSF family.</text>
</comment>
<keyword evidence="3" id="KW-0539">Nucleus</keyword>
<reference evidence="7 8" key="1">
    <citation type="submission" date="2024-10" db="EMBL/GenBank/DDBJ databases">
        <title>Updated reference genomes for cyclostephanoid diatoms.</title>
        <authorList>
            <person name="Roberts W.R."/>
            <person name="Alverson A.J."/>
        </authorList>
    </citation>
    <scope>NUCLEOTIDE SEQUENCE [LARGE SCALE GENOMIC DNA]</scope>
    <source>
        <strain evidence="7 8">AJA010-31</strain>
    </source>
</reference>
<dbReference type="PANTHER" id="PTHR10015">
    <property type="entry name" value="HEAT SHOCK TRANSCRIPTION FACTOR"/>
    <property type="match status" value="1"/>
</dbReference>
<proteinExistence type="inferred from homology"/>
<feature type="domain" description="HSF-type DNA-binding" evidence="6">
    <location>
        <begin position="5"/>
        <end position="113"/>
    </location>
</feature>
<dbReference type="InterPro" id="IPR036390">
    <property type="entry name" value="WH_DNA-bd_sf"/>
</dbReference>
<evidence type="ECO:0000313" key="8">
    <source>
        <dbReference type="Proteomes" id="UP001530400"/>
    </source>
</evidence>
<feature type="compositionally biased region" description="Low complexity" evidence="5">
    <location>
        <begin position="175"/>
        <end position="192"/>
    </location>
</feature>
<evidence type="ECO:0000313" key="7">
    <source>
        <dbReference type="EMBL" id="KAL3764731.1"/>
    </source>
</evidence>
<protein>
    <recommendedName>
        <fullName evidence="6">HSF-type DNA-binding domain-containing protein</fullName>
    </recommendedName>
</protein>
<dbReference type="Proteomes" id="UP001530400">
    <property type="component" value="Unassembled WGS sequence"/>
</dbReference>
<accession>A0ABD3MKX4</accession>
<dbReference type="Gene3D" id="1.10.10.10">
    <property type="entry name" value="Winged helix-like DNA-binding domain superfamily/Winged helix DNA-binding domain"/>
    <property type="match status" value="1"/>
</dbReference>
<comment type="caution">
    <text evidence="7">The sequence shown here is derived from an EMBL/GenBank/DDBJ whole genome shotgun (WGS) entry which is preliminary data.</text>
</comment>
<feature type="compositionally biased region" description="Low complexity" evidence="5">
    <location>
        <begin position="140"/>
        <end position="160"/>
    </location>
</feature>
<name>A0ABD3MKX4_9STRA</name>
<evidence type="ECO:0000256" key="1">
    <source>
        <dbReference type="ARBA" id="ARBA00004123"/>
    </source>
</evidence>
<evidence type="ECO:0000256" key="4">
    <source>
        <dbReference type="RuleBase" id="RU004020"/>
    </source>
</evidence>
<sequence>MAKDKSTGFVVKLYQMVNGAPDDVLSTCSHQIFHPSKKHKWTPDGSSFRITDLPRLESETLPSYFRHSRFQSLVRQLNFYNFRKVNRERNIWVYHHPQFHRDHPQDLGKLRRRTCPGFDGRKQRIQRNVATADFDDETTETASTATSTSGVVTRSTGATSPAAVTTTIVTPESSVVKVSRSPSPSSSQASAATEVLEKPRMMNCNNVSYFRSVSASSSIDTRSSSNHLNFHYQENHLTPEQLHDRAYPLSNFSRDLNEIIGDYFSSTKKQGRLRGEVQAMQFGFDKSETHYSKVKCDLLTYDDEMFLDEKEDDVSRSGLCRNDDAAATVGTVCDTVEITPPTSNNALIASLINALCRQGEATSREFHSKIVHFLLTAHPQDVNLESKITALLHNTELRQEFHVLICMFLGGHTNTCRFKERIGSHLP</sequence>
<dbReference type="SUPFAM" id="SSF46785">
    <property type="entry name" value="Winged helix' DNA-binding domain"/>
    <property type="match status" value="1"/>
</dbReference>
<dbReference type="GO" id="GO:0003677">
    <property type="term" value="F:DNA binding"/>
    <property type="evidence" value="ECO:0007669"/>
    <property type="project" value="UniProtKB-KW"/>
</dbReference>
<gene>
    <name evidence="7" type="ORF">ACHAWO_008726</name>
</gene>
<keyword evidence="8" id="KW-1185">Reference proteome</keyword>
<dbReference type="Pfam" id="PF00447">
    <property type="entry name" value="HSF_DNA-bind"/>
    <property type="match status" value="1"/>
</dbReference>
<dbReference type="GO" id="GO:0005634">
    <property type="term" value="C:nucleus"/>
    <property type="evidence" value="ECO:0007669"/>
    <property type="project" value="UniProtKB-SubCell"/>
</dbReference>
<feature type="region of interest" description="Disordered" evidence="5">
    <location>
        <begin position="132"/>
        <end position="160"/>
    </location>
</feature>
<dbReference type="InterPro" id="IPR036388">
    <property type="entry name" value="WH-like_DNA-bd_sf"/>
</dbReference>
<evidence type="ECO:0000256" key="5">
    <source>
        <dbReference type="SAM" id="MobiDB-lite"/>
    </source>
</evidence>
<evidence type="ECO:0000256" key="3">
    <source>
        <dbReference type="ARBA" id="ARBA00023242"/>
    </source>
</evidence>
<keyword evidence="2" id="KW-0238">DNA-binding</keyword>